<evidence type="ECO:0000313" key="3">
    <source>
        <dbReference type="Proteomes" id="UP000000763"/>
    </source>
</evidence>
<name>Q6K6R7_ORYSJ</name>
<feature type="signal peptide" evidence="1">
    <location>
        <begin position="1"/>
        <end position="27"/>
    </location>
</feature>
<feature type="chain" id="PRO_5004275592" evidence="1">
    <location>
        <begin position="28"/>
        <end position="146"/>
    </location>
</feature>
<evidence type="ECO:0000313" key="2">
    <source>
        <dbReference type="EMBL" id="BAD23132.1"/>
    </source>
</evidence>
<evidence type="ECO:0000256" key="1">
    <source>
        <dbReference type="SAM" id="SignalP"/>
    </source>
</evidence>
<protein>
    <submittedName>
        <fullName evidence="2">Uncharacterized protein</fullName>
    </submittedName>
</protein>
<dbReference type="EMBL" id="AP004999">
    <property type="protein sequence ID" value="BAD23132.1"/>
    <property type="molecule type" value="Genomic_DNA"/>
</dbReference>
<accession>Q6K6R7</accession>
<organism evidence="2 3">
    <name type="scientific">Oryza sativa subsp. japonica</name>
    <name type="common">Rice</name>
    <dbReference type="NCBI Taxonomy" id="39947"/>
    <lineage>
        <taxon>Eukaryota</taxon>
        <taxon>Viridiplantae</taxon>
        <taxon>Streptophyta</taxon>
        <taxon>Embryophyta</taxon>
        <taxon>Tracheophyta</taxon>
        <taxon>Spermatophyta</taxon>
        <taxon>Magnoliopsida</taxon>
        <taxon>Liliopsida</taxon>
        <taxon>Poales</taxon>
        <taxon>Poaceae</taxon>
        <taxon>BOP clade</taxon>
        <taxon>Oryzoideae</taxon>
        <taxon>Oryzeae</taxon>
        <taxon>Oryzinae</taxon>
        <taxon>Oryza</taxon>
        <taxon>Oryza sativa</taxon>
    </lineage>
</organism>
<dbReference type="AlphaFoldDB" id="Q6K6R7"/>
<reference evidence="3" key="1">
    <citation type="journal article" date="2005" name="Nature">
        <title>The map-based sequence of the rice genome.</title>
        <authorList>
            <consortium name="International rice genome sequencing project (IRGSP)"/>
            <person name="Matsumoto T."/>
            <person name="Wu J."/>
            <person name="Kanamori H."/>
            <person name="Katayose Y."/>
            <person name="Fujisawa M."/>
            <person name="Namiki N."/>
            <person name="Mizuno H."/>
            <person name="Yamamoto K."/>
            <person name="Antonio B.A."/>
            <person name="Baba T."/>
            <person name="Sakata K."/>
            <person name="Nagamura Y."/>
            <person name="Aoki H."/>
            <person name="Arikawa K."/>
            <person name="Arita K."/>
            <person name="Bito T."/>
            <person name="Chiden Y."/>
            <person name="Fujitsuka N."/>
            <person name="Fukunaka R."/>
            <person name="Hamada M."/>
            <person name="Harada C."/>
            <person name="Hayashi A."/>
            <person name="Hijishita S."/>
            <person name="Honda M."/>
            <person name="Hosokawa S."/>
            <person name="Ichikawa Y."/>
            <person name="Idonuma A."/>
            <person name="Iijima M."/>
            <person name="Ikeda M."/>
            <person name="Ikeno M."/>
            <person name="Ito K."/>
            <person name="Ito S."/>
            <person name="Ito T."/>
            <person name="Ito Y."/>
            <person name="Ito Y."/>
            <person name="Iwabuchi A."/>
            <person name="Kamiya K."/>
            <person name="Karasawa W."/>
            <person name="Kurita K."/>
            <person name="Katagiri S."/>
            <person name="Kikuta A."/>
            <person name="Kobayashi H."/>
            <person name="Kobayashi N."/>
            <person name="Machita K."/>
            <person name="Maehara T."/>
            <person name="Masukawa M."/>
            <person name="Mizubayashi T."/>
            <person name="Mukai Y."/>
            <person name="Nagasaki H."/>
            <person name="Nagata Y."/>
            <person name="Naito S."/>
            <person name="Nakashima M."/>
            <person name="Nakama Y."/>
            <person name="Nakamichi Y."/>
            <person name="Nakamura M."/>
            <person name="Meguro A."/>
            <person name="Negishi M."/>
            <person name="Ohta I."/>
            <person name="Ohta T."/>
            <person name="Okamoto M."/>
            <person name="Ono N."/>
            <person name="Saji S."/>
            <person name="Sakaguchi M."/>
            <person name="Sakai K."/>
            <person name="Shibata M."/>
            <person name="Shimokawa T."/>
            <person name="Song J."/>
            <person name="Takazaki Y."/>
            <person name="Terasawa K."/>
            <person name="Tsugane M."/>
            <person name="Tsuji K."/>
            <person name="Ueda S."/>
            <person name="Waki K."/>
            <person name="Yamagata H."/>
            <person name="Yamamoto M."/>
            <person name="Yamamoto S."/>
            <person name="Yamane H."/>
            <person name="Yoshiki S."/>
            <person name="Yoshihara R."/>
            <person name="Yukawa K."/>
            <person name="Zhong H."/>
            <person name="Yano M."/>
            <person name="Yuan Q."/>
            <person name="Ouyang S."/>
            <person name="Liu J."/>
            <person name="Jones K.M."/>
            <person name="Gansberger K."/>
            <person name="Moffat K."/>
            <person name="Hill J."/>
            <person name="Bera J."/>
            <person name="Fadrosh D."/>
            <person name="Jin S."/>
            <person name="Johri S."/>
            <person name="Kim M."/>
            <person name="Overton L."/>
            <person name="Reardon M."/>
            <person name="Tsitrin T."/>
            <person name="Vuong H."/>
            <person name="Weaver B."/>
            <person name="Ciecko A."/>
            <person name="Tallon L."/>
            <person name="Jackson J."/>
            <person name="Pai G."/>
            <person name="Aken S.V."/>
            <person name="Utterback T."/>
            <person name="Reidmuller S."/>
            <person name="Feldblyum T."/>
            <person name="Hsiao J."/>
            <person name="Zismann V."/>
            <person name="Iobst S."/>
            <person name="de Vazeille A.R."/>
            <person name="Buell C.R."/>
            <person name="Ying K."/>
            <person name="Li Y."/>
            <person name="Lu T."/>
            <person name="Huang Y."/>
            <person name="Zhao Q."/>
            <person name="Feng Q."/>
            <person name="Zhang L."/>
            <person name="Zhu J."/>
            <person name="Weng Q."/>
            <person name="Mu J."/>
            <person name="Lu Y."/>
            <person name="Fan D."/>
            <person name="Liu Y."/>
            <person name="Guan J."/>
            <person name="Zhang Y."/>
            <person name="Yu S."/>
            <person name="Liu X."/>
            <person name="Zhang Y."/>
            <person name="Hong G."/>
            <person name="Han B."/>
            <person name="Choisne N."/>
            <person name="Demange N."/>
            <person name="Orjeda G."/>
            <person name="Samain S."/>
            <person name="Cattolico L."/>
            <person name="Pelletier E."/>
            <person name="Couloux A."/>
            <person name="Segurens B."/>
            <person name="Wincker P."/>
            <person name="D'Hont A."/>
            <person name="Scarpelli C."/>
            <person name="Weissenbach J."/>
            <person name="Salanoubat M."/>
            <person name="Quetier F."/>
            <person name="Yu Y."/>
            <person name="Kim H.R."/>
            <person name="Rambo T."/>
            <person name="Currie J."/>
            <person name="Collura K."/>
            <person name="Luo M."/>
            <person name="Yang T."/>
            <person name="Ammiraju J.S.S."/>
            <person name="Engler F."/>
            <person name="Soderlund C."/>
            <person name="Wing R.A."/>
            <person name="Palmer L.E."/>
            <person name="de la Bastide M."/>
            <person name="Spiegel L."/>
            <person name="Nascimento L."/>
            <person name="Zutavern T."/>
            <person name="O'Shaughnessy A."/>
            <person name="Dike S."/>
            <person name="Dedhia N."/>
            <person name="Preston R."/>
            <person name="Balija V."/>
            <person name="McCombie W.R."/>
            <person name="Chow T."/>
            <person name="Chen H."/>
            <person name="Chung M."/>
            <person name="Chen C."/>
            <person name="Shaw J."/>
            <person name="Wu H."/>
            <person name="Hsiao K."/>
            <person name="Chao Y."/>
            <person name="Chu M."/>
            <person name="Cheng C."/>
            <person name="Hour A."/>
            <person name="Lee P."/>
            <person name="Lin S."/>
            <person name="Lin Y."/>
            <person name="Liou J."/>
            <person name="Liu S."/>
            <person name="Hsing Y."/>
            <person name="Raghuvanshi S."/>
            <person name="Mohanty A."/>
            <person name="Bharti A.K."/>
            <person name="Gaur A."/>
            <person name="Gupta V."/>
            <person name="Kumar D."/>
            <person name="Ravi V."/>
            <person name="Vij S."/>
            <person name="Kapur A."/>
            <person name="Khurana P."/>
            <person name="Khurana P."/>
            <person name="Khurana J.P."/>
            <person name="Tyagi A.K."/>
            <person name="Gaikwad K."/>
            <person name="Singh A."/>
            <person name="Dalal V."/>
            <person name="Srivastava S."/>
            <person name="Dixit A."/>
            <person name="Pal A.K."/>
            <person name="Ghazi I.A."/>
            <person name="Yadav M."/>
            <person name="Pandit A."/>
            <person name="Bhargava A."/>
            <person name="Sureshbabu K."/>
            <person name="Batra K."/>
            <person name="Sharma T.R."/>
            <person name="Mohapatra T."/>
            <person name="Singh N.K."/>
            <person name="Messing J."/>
            <person name="Nelson A.B."/>
            <person name="Fuks G."/>
            <person name="Kavchok S."/>
            <person name="Keizer G."/>
            <person name="Linton E."/>
            <person name="Llaca V."/>
            <person name="Song R."/>
            <person name="Tanyolac B."/>
            <person name="Young S."/>
            <person name="Ho-Il K."/>
            <person name="Hahn J.H."/>
            <person name="Sangsakoo G."/>
            <person name="Vanavichit A."/>
            <person name="de Mattos Luiz.A.T."/>
            <person name="Zimmer P.D."/>
            <person name="Malone G."/>
            <person name="Dellagostin O."/>
            <person name="de Oliveira A.C."/>
            <person name="Bevan M."/>
            <person name="Bancroft I."/>
            <person name="Minx P."/>
            <person name="Cordum H."/>
            <person name="Wilson R."/>
            <person name="Cheng Z."/>
            <person name="Jin W."/>
            <person name="Jiang J."/>
            <person name="Leong S.A."/>
            <person name="Iwama H."/>
            <person name="Gojobori T."/>
            <person name="Itoh T."/>
            <person name="Niimura Y."/>
            <person name="Fujii Y."/>
            <person name="Habara T."/>
            <person name="Sakai H."/>
            <person name="Sato Y."/>
            <person name="Wilson G."/>
            <person name="Kumar K."/>
            <person name="McCouch S."/>
            <person name="Juretic N."/>
            <person name="Hoen D."/>
            <person name="Wright S."/>
            <person name="Bruskiewich R."/>
            <person name="Bureau T."/>
            <person name="Miyao A."/>
            <person name="Hirochika H."/>
            <person name="Nishikawa T."/>
            <person name="Kadowaki K."/>
            <person name="Sugiura M."/>
            <person name="Burr B."/>
            <person name="Sasaki T."/>
        </authorList>
    </citation>
    <scope>NUCLEOTIDE SEQUENCE [LARGE SCALE GENOMIC DNA]</scope>
    <source>
        <strain evidence="3">cv. Nipponbare</strain>
    </source>
</reference>
<proteinExistence type="predicted"/>
<dbReference type="Proteomes" id="UP000000763">
    <property type="component" value="Chromosome 2"/>
</dbReference>
<sequence length="146" mass="15904">MSASPFFFLPFLPLFLFSRIGRKQAVAASGEGTAVVGTAGSLHHTEAGGHGERRRRATLRGGWRPRRAKDGSRAEWRRRATLREGWQRQRAEDGGRGELRLAAAMLKLLPMPPPRAPSVPGCHVGMEEMGCVGPTIGHPNRVAKFG</sequence>
<gene>
    <name evidence="2" type="primary">P0040H05.9</name>
</gene>
<reference evidence="3" key="2">
    <citation type="journal article" date="2008" name="Nucleic Acids Res.">
        <title>The rice annotation project database (RAP-DB): 2008 update.</title>
        <authorList>
            <consortium name="The rice annotation project (RAP)"/>
        </authorList>
    </citation>
    <scope>GENOME REANNOTATION</scope>
    <source>
        <strain evidence="3">cv. Nipponbare</strain>
    </source>
</reference>
<keyword evidence="1" id="KW-0732">Signal</keyword>